<feature type="compositionally biased region" description="Low complexity" evidence="1">
    <location>
        <begin position="162"/>
        <end position="186"/>
    </location>
</feature>
<reference evidence="2" key="1">
    <citation type="submission" date="2022-01" db="EMBL/GenBank/DDBJ databases">
        <authorList>
            <person name="King R."/>
        </authorList>
    </citation>
    <scope>NUCLEOTIDE SEQUENCE</scope>
</reference>
<sequence length="528" mass="59568">MSSRRRSRSRDKKVVAAKLRMDTKPVAMRITDPSLPAGRRREIDNVMKKARAQKSPNSGVFWDKKLLEVEAKDPNRWCHSGYKSLYIDGSPTPSSNGRRSRSRSPAASPVGRRSPLGRRSSPPMRRSSPSMYGGRSTRSPRTARSPRSPRSPPPRNARSRSRSSSPITRRRSSPPSYRRAPMGGRPRSPPSPREPPSSRHPKRRSVSNSSISSCSDDSCSVCSPKAHRNARTRSRSFSPRARKVPSKSVVSPPPKPRVRARPPSPAPVPRRLHKPTTPPPMQRKMMKPSPSDRPTDPRRQPPPPRPRGSTGEIINVRGVKPPVKLGAVKKPGEKGMVKPMMLKRIKKERTGNRTGSPGGESSGSADSGPSAVIPTPIVATTNLTLSDRFGKIAQWSADRERREMENMKITKTGSNMKVLVEEDEFLYGSPPRRYSLSPVPTGHFPEKLRASGPSRTAEWDDVRVRYQYYKDLGYLRDLSLDDYVKWEEWWYKYQDWLANERHYEHWLSTQGTGRRRGKKRLPASQRLN</sequence>
<accession>A0A9P0D891</accession>
<dbReference type="AlphaFoldDB" id="A0A9P0D891"/>
<evidence type="ECO:0000313" key="2">
    <source>
        <dbReference type="EMBL" id="CAH1113396.1"/>
    </source>
</evidence>
<gene>
    <name evidence="2" type="ORF">PSYICH_LOCUS13925</name>
</gene>
<proteinExistence type="predicted"/>
<feature type="compositionally biased region" description="Basic residues" evidence="1">
    <location>
        <begin position="225"/>
        <end position="245"/>
    </location>
</feature>
<dbReference type="OrthoDB" id="8197488at2759"/>
<feature type="compositionally biased region" description="Low complexity" evidence="1">
    <location>
        <begin position="206"/>
        <end position="223"/>
    </location>
</feature>
<dbReference type="PANTHER" id="PTHR46940:SF1">
    <property type="entry name" value="NKAP DOMAIN CONTAINING 1"/>
    <property type="match status" value="1"/>
</dbReference>
<dbReference type="PANTHER" id="PTHR46940">
    <property type="entry name" value="NKAP DOMAIN-CONTAINING 1"/>
    <property type="match status" value="1"/>
</dbReference>
<evidence type="ECO:0000313" key="3">
    <source>
        <dbReference type="Proteomes" id="UP001153636"/>
    </source>
</evidence>
<keyword evidence="3" id="KW-1185">Reference proteome</keyword>
<evidence type="ECO:0000256" key="1">
    <source>
        <dbReference type="SAM" id="MobiDB-lite"/>
    </source>
</evidence>
<name>A0A9P0D891_9CUCU</name>
<dbReference type="EMBL" id="OV651819">
    <property type="protein sequence ID" value="CAH1113396.1"/>
    <property type="molecule type" value="Genomic_DNA"/>
</dbReference>
<feature type="region of interest" description="Disordered" evidence="1">
    <location>
        <begin position="73"/>
        <end position="374"/>
    </location>
</feature>
<dbReference type="InterPro" id="IPR043407">
    <property type="entry name" value="Nkap_D1"/>
</dbReference>
<dbReference type="Pfam" id="PF15692">
    <property type="entry name" value="NKAP"/>
    <property type="match status" value="1"/>
</dbReference>
<dbReference type="Proteomes" id="UP001153636">
    <property type="component" value="Chromosome 7"/>
</dbReference>
<organism evidence="2 3">
    <name type="scientific">Psylliodes chrysocephalus</name>
    <dbReference type="NCBI Taxonomy" id="3402493"/>
    <lineage>
        <taxon>Eukaryota</taxon>
        <taxon>Metazoa</taxon>
        <taxon>Ecdysozoa</taxon>
        <taxon>Arthropoda</taxon>
        <taxon>Hexapoda</taxon>
        <taxon>Insecta</taxon>
        <taxon>Pterygota</taxon>
        <taxon>Neoptera</taxon>
        <taxon>Endopterygota</taxon>
        <taxon>Coleoptera</taxon>
        <taxon>Polyphaga</taxon>
        <taxon>Cucujiformia</taxon>
        <taxon>Chrysomeloidea</taxon>
        <taxon>Chrysomelidae</taxon>
        <taxon>Galerucinae</taxon>
        <taxon>Alticini</taxon>
        <taxon>Psylliodes</taxon>
    </lineage>
</organism>
<evidence type="ECO:0008006" key="4">
    <source>
        <dbReference type="Google" id="ProtNLM"/>
    </source>
</evidence>
<feature type="compositionally biased region" description="Low complexity" evidence="1">
    <location>
        <begin position="89"/>
        <end position="148"/>
    </location>
</feature>
<protein>
    <recommendedName>
        <fullName evidence="4">Serine/arginine repetitive matrix protein 1</fullName>
    </recommendedName>
</protein>